<sequence length="315" mass="36559">MKNRILLCLLLINVTCVNAQEKEFIVDDNIKNVTNQVSEFQNQIMDGIMTASQTDKTFETDFIIKNEEYTSGSEDNYLKLKTNKALKVTSHWNILLNRLNNKQTKVSIKLLKAESGKTVLKLDQIVSKGKLEQNLKDYINNNKVSEVHNQNENQPTTQSEAIIKSLGNGYKLLEKDNYTIEFPAKWEMQCPGPFFEPFCITGPKEEEYVYINLIKEEDKENLNKGFSKYVKDQVGQLISNGQTLIKEEKIDGKTCRIEYYTTLDEKLKTIRYFYLIDNEVYLLTFCANDKFFNLYSKEATKIMNTLKINNKPIKI</sequence>
<proteinExistence type="predicted"/>
<dbReference type="Proteomes" id="UP001485226">
    <property type="component" value="Unassembled WGS sequence"/>
</dbReference>
<evidence type="ECO:0000313" key="3">
    <source>
        <dbReference type="Proteomes" id="UP001485226"/>
    </source>
</evidence>
<dbReference type="RefSeq" id="WP_341694888.1">
    <property type="nucleotide sequence ID" value="NZ_JBBYHS010000032.1"/>
</dbReference>
<keyword evidence="1" id="KW-0732">Signal</keyword>
<evidence type="ECO:0000313" key="2">
    <source>
        <dbReference type="EMBL" id="MEL1256174.1"/>
    </source>
</evidence>
<evidence type="ECO:0008006" key="4">
    <source>
        <dbReference type="Google" id="ProtNLM"/>
    </source>
</evidence>
<gene>
    <name evidence="2" type="ORF">AAEO57_20470</name>
</gene>
<protein>
    <recommendedName>
        <fullName evidence="4">DUF1795 domain-containing protein</fullName>
    </recommendedName>
</protein>
<feature type="chain" id="PRO_5046827894" description="DUF1795 domain-containing protein" evidence="1">
    <location>
        <begin position="20"/>
        <end position="315"/>
    </location>
</feature>
<name>A0ABU9IUM7_9FLAO</name>
<evidence type="ECO:0000256" key="1">
    <source>
        <dbReference type="SAM" id="SignalP"/>
    </source>
</evidence>
<feature type="signal peptide" evidence="1">
    <location>
        <begin position="1"/>
        <end position="19"/>
    </location>
</feature>
<comment type="caution">
    <text evidence="2">The sequence shown here is derived from an EMBL/GenBank/DDBJ whole genome shotgun (WGS) entry which is preliminary data.</text>
</comment>
<organism evidence="2 3">
    <name type="scientific">Flavobacterium calami</name>
    <dbReference type="NCBI Taxonomy" id="3139144"/>
    <lineage>
        <taxon>Bacteria</taxon>
        <taxon>Pseudomonadati</taxon>
        <taxon>Bacteroidota</taxon>
        <taxon>Flavobacteriia</taxon>
        <taxon>Flavobacteriales</taxon>
        <taxon>Flavobacteriaceae</taxon>
        <taxon>Flavobacterium</taxon>
    </lineage>
</organism>
<reference evidence="2 3" key="1">
    <citation type="submission" date="2024-04" db="EMBL/GenBank/DDBJ databases">
        <title>Flavobacterium sp. DGU38 16S ribosomal RNA gene Genome sequencing and assembly.</title>
        <authorList>
            <person name="Park S."/>
        </authorList>
    </citation>
    <scope>NUCLEOTIDE SEQUENCE [LARGE SCALE GENOMIC DNA]</scope>
    <source>
        <strain evidence="2 3">DGU38</strain>
    </source>
</reference>
<keyword evidence="3" id="KW-1185">Reference proteome</keyword>
<dbReference type="EMBL" id="JBBYHS010000032">
    <property type="protein sequence ID" value="MEL1256174.1"/>
    <property type="molecule type" value="Genomic_DNA"/>
</dbReference>
<accession>A0ABU9IUM7</accession>